<dbReference type="PANTHER" id="PTHR38113:SF2">
    <property type="entry name" value="DUF2293 DOMAIN-CONTAINING PROTEIN"/>
    <property type="match status" value="1"/>
</dbReference>
<dbReference type="RefSeq" id="WP_312898202.1">
    <property type="nucleotide sequence ID" value="NZ_BAAALP010000020.1"/>
</dbReference>
<dbReference type="InterPro" id="IPR018744">
    <property type="entry name" value="DUF2293"/>
</dbReference>
<feature type="domain" description="DUF2293" evidence="1">
    <location>
        <begin position="263"/>
        <end position="349"/>
    </location>
</feature>
<keyword evidence="3" id="KW-1185">Reference proteome</keyword>
<comment type="caution">
    <text evidence="2">The sequence shown here is derived from an EMBL/GenBank/DDBJ whole genome shotgun (WGS) entry which is preliminary data.</text>
</comment>
<name>A0A7W3QPP6_ACTNM</name>
<evidence type="ECO:0000313" key="2">
    <source>
        <dbReference type="EMBL" id="MBA8954895.1"/>
    </source>
</evidence>
<dbReference type="PANTHER" id="PTHR38113">
    <property type="match status" value="1"/>
</dbReference>
<sequence length="350" mass="39629">MSEVHESRLARRVREAADAATRRAGTVSPVEVFVRLRWLRQAQVDEWRQGRVDPLSEATQVRPDRLAAAARALGDWARDRGWEPGEAAYTAATRDRRPLRFTPDGRDDALFRTHWMAPDLTDAQRRRLAAKLDKAPDLEVLVPERERWTCTGCHGTDRFQLVEDGAPLCLACADLDHLVFLPSGNVALTRRARKESRLSVAVVQYNRRRKRYERRGLLVEEAALERAEERCLADEEVRARRRERDRERRAAEDVEFQEAMAAEIRRLFPGCPPGRAAVIARHAGLRGSGRVGRTAAARDLDPEAVTLAVVASVRHLDTDYDDLLMAGVPRTEARSRIRGTVDAVLARWRA</sequence>
<dbReference type="Pfam" id="PF10056">
    <property type="entry name" value="DUF2293"/>
    <property type="match status" value="1"/>
</dbReference>
<protein>
    <recommendedName>
        <fullName evidence="1">DUF2293 domain-containing protein</fullName>
    </recommendedName>
</protein>
<reference evidence="2 3" key="1">
    <citation type="submission" date="2020-08" db="EMBL/GenBank/DDBJ databases">
        <title>Genomic Encyclopedia of Type Strains, Phase IV (KMG-IV): sequencing the most valuable type-strain genomes for metagenomic binning, comparative biology and taxonomic classification.</title>
        <authorList>
            <person name="Goeker M."/>
        </authorList>
    </citation>
    <scope>NUCLEOTIDE SEQUENCE [LARGE SCALE GENOMIC DNA]</scope>
    <source>
        <strain evidence="2 3">DSM 44197</strain>
    </source>
</reference>
<evidence type="ECO:0000259" key="1">
    <source>
        <dbReference type="Pfam" id="PF10056"/>
    </source>
</evidence>
<dbReference type="AlphaFoldDB" id="A0A7W3QPP6"/>
<dbReference type="Proteomes" id="UP000572680">
    <property type="component" value="Unassembled WGS sequence"/>
</dbReference>
<dbReference type="EMBL" id="JACJIA010000010">
    <property type="protein sequence ID" value="MBA8954895.1"/>
    <property type="molecule type" value="Genomic_DNA"/>
</dbReference>
<proteinExistence type="predicted"/>
<accession>A0A7W3QPP6</accession>
<gene>
    <name evidence="2" type="ORF">HNR61_006552</name>
</gene>
<organism evidence="2 3">
    <name type="scientific">Actinomadura namibiensis</name>
    <dbReference type="NCBI Taxonomy" id="182080"/>
    <lineage>
        <taxon>Bacteria</taxon>
        <taxon>Bacillati</taxon>
        <taxon>Actinomycetota</taxon>
        <taxon>Actinomycetes</taxon>
        <taxon>Streptosporangiales</taxon>
        <taxon>Thermomonosporaceae</taxon>
        <taxon>Actinomadura</taxon>
    </lineage>
</organism>
<evidence type="ECO:0000313" key="3">
    <source>
        <dbReference type="Proteomes" id="UP000572680"/>
    </source>
</evidence>